<evidence type="ECO:0000313" key="1">
    <source>
        <dbReference type="EMBL" id="MVO16834.1"/>
    </source>
</evidence>
<reference evidence="1 2" key="1">
    <citation type="submission" date="2019-12" db="EMBL/GenBank/DDBJ databases">
        <authorList>
            <person name="Zhang Y.-J."/>
        </authorList>
    </citation>
    <scope>NUCLEOTIDE SEQUENCE [LARGE SCALE GENOMIC DNA]</scope>
    <source>
        <strain evidence="1 2">CY05</strain>
    </source>
</reference>
<keyword evidence="2" id="KW-1185">Reference proteome</keyword>
<gene>
    <name evidence="1" type="ORF">GO984_13525</name>
</gene>
<evidence type="ECO:0000313" key="2">
    <source>
        <dbReference type="Proteomes" id="UP000478892"/>
    </source>
</evidence>
<comment type="caution">
    <text evidence="1">The sequence shown here is derived from an EMBL/GenBank/DDBJ whole genome shotgun (WGS) entry which is preliminary data.</text>
</comment>
<dbReference type="AlphaFoldDB" id="A0A6L6WGL0"/>
<name>A0A6L6WGL0_9RHOB</name>
<sequence length="88" mass="10085">MKKPCTRVSDHAVIRYLERVQGVDIKGLRHRIGRVVDLYQDHPHATGVISRGFSYKIRNGVVTTVIPVQGNRRKPKHRFLTGGRDGRR</sequence>
<dbReference type="RefSeq" id="WP_157023060.1">
    <property type="nucleotide sequence ID" value="NZ_WQLV01000008.1"/>
</dbReference>
<organism evidence="1 2">
    <name type="scientific">Parasedimentitalea huanghaiensis</name>
    <dbReference type="NCBI Taxonomy" id="2682100"/>
    <lineage>
        <taxon>Bacteria</taxon>
        <taxon>Pseudomonadati</taxon>
        <taxon>Pseudomonadota</taxon>
        <taxon>Alphaproteobacteria</taxon>
        <taxon>Rhodobacterales</taxon>
        <taxon>Paracoccaceae</taxon>
        <taxon>Parasedimentitalea</taxon>
    </lineage>
</organism>
<dbReference type="EMBL" id="WQLV01000008">
    <property type="protein sequence ID" value="MVO16834.1"/>
    <property type="molecule type" value="Genomic_DNA"/>
</dbReference>
<protein>
    <submittedName>
        <fullName evidence="1">Uncharacterized protein</fullName>
    </submittedName>
</protein>
<accession>A0A6L6WGL0</accession>
<dbReference type="Proteomes" id="UP000478892">
    <property type="component" value="Unassembled WGS sequence"/>
</dbReference>
<proteinExistence type="predicted"/>